<dbReference type="GO" id="GO:0097503">
    <property type="term" value="P:sialylation"/>
    <property type="evidence" value="ECO:0007669"/>
    <property type="project" value="TreeGrafter"/>
</dbReference>
<keyword evidence="10" id="KW-1015">Disulfide bond</keyword>
<dbReference type="InterPro" id="IPR001675">
    <property type="entry name" value="Glyco_trans_29"/>
</dbReference>
<dbReference type="PANTHER" id="PTHR46059:SF1">
    <property type="entry name" value="BETA-GALACTOSIDE ALPHA-2,6-SIALYLTRANSFERASE"/>
    <property type="match status" value="1"/>
</dbReference>
<evidence type="ECO:0000256" key="12">
    <source>
        <dbReference type="ARBA" id="ARBA00034249"/>
    </source>
</evidence>
<keyword evidence="3" id="KW-0328">Glycosyltransferase</keyword>
<evidence type="ECO:0000256" key="9">
    <source>
        <dbReference type="ARBA" id="ARBA00023136"/>
    </source>
</evidence>
<evidence type="ECO:0000313" key="16">
    <source>
        <dbReference type="EMBL" id="JAC81983.1"/>
    </source>
</evidence>
<evidence type="ECO:0000256" key="8">
    <source>
        <dbReference type="ARBA" id="ARBA00023034"/>
    </source>
</evidence>
<dbReference type="GO" id="GO:0003835">
    <property type="term" value="F:beta-galactoside alpha-2,6-sialyltransferase activity"/>
    <property type="evidence" value="ECO:0007669"/>
    <property type="project" value="UniProtKB-EC"/>
</dbReference>
<keyword evidence="6" id="KW-0735">Signal-anchor</keyword>
<keyword evidence="5" id="KW-0812">Transmembrane</keyword>
<evidence type="ECO:0000256" key="4">
    <source>
        <dbReference type="ARBA" id="ARBA00022679"/>
    </source>
</evidence>
<keyword evidence="4" id="KW-0808">Transferase</keyword>
<organism evidence="16">
    <name type="scientific">Tetraselmis sp. GSL018</name>
    <dbReference type="NCBI Taxonomy" id="582737"/>
    <lineage>
        <taxon>Eukaryota</taxon>
        <taxon>Viridiplantae</taxon>
        <taxon>Chlorophyta</taxon>
        <taxon>core chlorophytes</taxon>
        <taxon>Chlorodendrophyceae</taxon>
        <taxon>Chlorodendrales</taxon>
        <taxon>Chlorodendraceae</taxon>
        <taxon>Tetraselmis</taxon>
    </lineage>
</organism>
<keyword evidence="9" id="KW-0472">Membrane</keyword>
<evidence type="ECO:0000256" key="6">
    <source>
        <dbReference type="ARBA" id="ARBA00022968"/>
    </source>
</evidence>
<dbReference type="Gene3D" id="2.10.25.10">
    <property type="entry name" value="Laminin"/>
    <property type="match status" value="1"/>
</dbReference>
<dbReference type="AlphaFoldDB" id="A0A061SCG8"/>
<comment type="similarity">
    <text evidence="2">Belongs to the glycosyltransferase 29 family.</text>
</comment>
<dbReference type="FunFam" id="2.10.25.10:FF:000001">
    <property type="entry name" value="Tenascin C"/>
    <property type="match status" value="1"/>
</dbReference>
<evidence type="ECO:0000256" key="7">
    <source>
        <dbReference type="ARBA" id="ARBA00022989"/>
    </source>
</evidence>
<evidence type="ECO:0000256" key="5">
    <source>
        <dbReference type="ARBA" id="ARBA00022692"/>
    </source>
</evidence>
<sequence>MEQEVYGGCAAKEWPPTLSGRGAQACPGDCSNNGICVNGACKCLEQFTGIDCSAPRCPRNCSGSGVCLPEGVCLCRGRRVGPDCSTDILDLQLDTLRHRVGAPFRTGGTFDDMELVTNLKSRQLYPRQLCHSKQCGFSWVTAFTSLGPYLPKSDYRPHFRSCAVVSSSKQLVYGNTSWDPGSDKEPERRPDGYGEEIDRHYMVLRLDNAPLDGYTKWVGSRTTHRLVQADYARMVMNILGTEQIVNNTKSVVTPSTWWVGGYPQVEKVTYLMSVPGTPTGNGRELRAPDHGGYTPFTEVFPGNRRLLLSPIFLRRALETTEKLRHSLVSLTVDCMKQQTVQPRLSATFVAVLFSLQVCDRIDVYGVSPGARGGPSPDLERVVRDSKFRPRPQESPANAECCYYPVEEDYTPEVPLCDEITRRYAFRLFEESANIAFHG</sequence>
<evidence type="ECO:0000256" key="11">
    <source>
        <dbReference type="ARBA" id="ARBA00023180"/>
    </source>
</evidence>
<gene>
    <name evidence="16" type="primary">TN</name>
    <name evidence="16" type="ORF">TSPGSL018_6704</name>
</gene>
<dbReference type="InterPro" id="IPR000742">
    <property type="entry name" value="EGF"/>
</dbReference>
<name>A0A061SCG8_9CHLO</name>
<evidence type="ECO:0000256" key="14">
    <source>
        <dbReference type="SAM" id="MobiDB-lite"/>
    </source>
</evidence>
<evidence type="ECO:0000256" key="10">
    <source>
        <dbReference type="ARBA" id="ARBA00023157"/>
    </source>
</evidence>
<keyword evidence="11" id="KW-0325">Glycoprotein</keyword>
<dbReference type="EC" id="2.4.3.1" evidence="13"/>
<dbReference type="PROSITE" id="PS00022">
    <property type="entry name" value="EGF_1"/>
    <property type="match status" value="1"/>
</dbReference>
<dbReference type="Pfam" id="PF23106">
    <property type="entry name" value="EGF_Teneurin"/>
    <property type="match status" value="1"/>
</dbReference>
<dbReference type="Gene3D" id="3.90.1480.20">
    <property type="entry name" value="Glycosyl transferase family 29"/>
    <property type="match status" value="1"/>
</dbReference>
<evidence type="ECO:0000256" key="1">
    <source>
        <dbReference type="ARBA" id="ARBA00004447"/>
    </source>
</evidence>
<keyword evidence="8" id="KW-0333">Golgi apparatus</keyword>
<accession>A0A061SCG8</accession>
<evidence type="ECO:0000256" key="2">
    <source>
        <dbReference type="ARBA" id="ARBA00006003"/>
    </source>
</evidence>
<comment type="catalytic activity">
    <reaction evidence="12">
        <text>a beta-D-galactoside + CMP-N-acetyl-beta-neuraminate = an N-acetyl-alpha-neuraminyl-(2-&gt;6)-beta-D-galactosyl derivative + CMP + H(+)</text>
        <dbReference type="Rhea" id="RHEA:52104"/>
        <dbReference type="ChEBI" id="CHEBI:15378"/>
        <dbReference type="ChEBI" id="CHEBI:28034"/>
        <dbReference type="ChEBI" id="CHEBI:57812"/>
        <dbReference type="ChEBI" id="CHEBI:60377"/>
        <dbReference type="ChEBI" id="CHEBI:136398"/>
        <dbReference type="EC" id="2.4.3.1"/>
    </reaction>
</comment>
<dbReference type="EMBL" id="GBEZ01003132">
    <property type="protein sequence ID" value="JAC81983.1"/>
    <property type="molecule type" value="Transcribed_RNA"/>
</dbReference>
<feature type="compositionally biased region" description="Basic and acidic residues" evidence="14">
    <location>
        <begin position="377"/>
        <end position="391"/>
    </location>
</feature>
<keyword evidence="7" id="KW-1133">Transmembrane helix</keyword>
<evidence type="ECO:0000256" key="13">
    <source>
        <dbReference type="ARBA" id="ARBA00034329"/>
    </source>
</evidence>
<proteinExistence type="inferred from homology"/>
<reference evidence="16" key="1">
    <citation type="submission" date="2014-05" db="EMBL/GenBank/DDBJ databases">
        <title>The transcriptome of the halophilic microalga Tetraselmis sp. GSL018 isolated from the Great Salt Lake, Utah.</title>
        <authorList>
            <person name="Jinkerson R.E."/>
            <person name="D'Adamo S."/>
            <person name="Posewitz M.C."/>
        </authorList>
    </citation>
    <scope>NUCLEOTIDE SEQUENCE</scope>
    <source>
        <strain evidence="16">GSL018</strain>
    </source>
</reference>
<comment type="subcellular location">
    <subcellularLocation>
        <location evidence="1">Golgi apparatus</location>
        <location evidence="1">Golgi stack membrane</location>
        <topology evidence="1">Single-pass type II membrane protein</topology>
    </subcellularLocation>
</comment>
<evidence type="ECO:0000259" key="15">
    <source>
        <dbReference type="PROSITE" id="PS00022"/>
    </source>
</evidence>
<protein>
    <recommendedName>
        <fullName evidence="13">beta-galactoside alpha-(2,6)-sialyltransferase</fullName>
        <ecNumber evidence="13">2.4.3.1</ecNumber>
    </recommendedName>
</protein>
<evidence type="ECO:0000256" key="3">
    <source>
        <dbReference type="ARBA" id="ARBA00022676"/>
    </source>
</evidence>
<dbReference type="Pfam" id="PF00777">
    <property type="entry name" value="Glyco_transf_29"/>
    <property type="match status" value="1"/>
</dbReference>
<feature type="domain" description="EGF-like" evidence="15">
    <location>
        <begin position="73"/>
        <end position="84"/>
    </location>
</feature>
<dbReference type="InterPro" id="IPR038578">
    <property type="entry name" value="GT29-like_sf"/>
</dbReference>
<feature type="region of interest" description="Disordered" evidence="14">
    <location>
        <begin position="369"/>
        <end position="395"/>
    </location>
</feature>
<dbReference type="PANTHER" id="PTHR46059">
    <property type="entry name" value="BETA-GALACTOSIDE ALPHA-2,6-SIALYLTRANSFERASE"/>
    <property type="match status" value="1"/>
</dbReference>
<dbReference type="GO" id="GO:0032580">
    <property type="term" value="C:Golgi cisterna membrane"/>
    <property type="evidence" value="ECO:0007669"/>
    <property type="project" value="UniProtKB-SubCell"/>
</dbReference>